<feature type="repeat" description="Pumilio" evidence="7">
    <location>
        <begin position="741"/>
        <end position="776"/>
    </location>
</feature>
<dbReference type="CDD" id="cd07920">
    <property type="entry name" value="Pumilio"/>
    <property type="match status" value="1"/>
</dbReference>
<feature type="compositionally biased region" description="Polar residues" evidence="8">
    <location>
        <begin position="55"/>
        <end position="90"/>
    </location>
</feature>
<accession>A0A8H7Q1C6</accession>
<dbReference type="FunFam" id="1.25.10.10:FF:000004">
    <property type="entry name" value="Pumilio homolog 1 isoform 2"/>
    <property type="match status" value="1"/>
</dbReference>
<dbReference type="InterPro" id="IPR011989">
    <property type="entry name" value="ARM-like"/>
</dbReference>
<feature type="compositionally biased region" description="Polar residues" evidence="8">
    <location>
        <begin position="122"/>
        <end position="144"/>
    </location>
</feature>
<dbReference type="GO" id="GO:0003730">
    <property type="term" value="F:mRNA 3'-UTR binding"/>
    <property type="evidence" value="ECO:0007669"/>
    <property type="project" value="TreeGrafter"/>
</dbReference>
<dbReference type="InterPro" id="IPR033712">
    <property type="entry name" value="Pumilio_RNA-bd"/>
</dbReference>
<evidence type="ECO:0000256" key="7">
    <source>
        <dbReference type="PROSITE-ProRule" id="PRU00317"/>
    </source>
</evidence>
<feature type="repeat" description="Pumilio" evidence="7">
    <location>
        <begin position="813"/>
        <end position="848"/>
    </location>
</feature>
<feature type="compositionally biased region" description="Low complexity" evidence="8">
    <location>
        <begin position="15"/>
        <end position="25"/>
    </location>
</feature>
<evidence type="ECO:0000313" key="11">
    <source>
        <dbReference type="Proteomes" id="UP000654370"/>
    </source>
</evidence>
<dbReference type="PANTHER" id="PTHR12537:SF12">
    <property type="entry name" value="MATERNAL PROTEIN PUMILIO"/>
    <property type="match status" value="1"/>
</dbReference>
<feature type="compositionally biased region" description="Polar residues" evidence="8">
    <location>
        <begin position="236"/>
        <end position="252"/>
    </location>
</feature>
<evidence type="ECO:0000313" key="10">
    <source>
        <dbReference type="EMBL" id="KAG2183259.1"/>
    </source>
</evidence>
<feature type="repeat" description="Pumilio" evidence="7">
    <location>
        <begin position="777"/>
        <end position="812"/>
    </location>
</feature>
<dbReference type="Pfam" id="PF00806">
    <property type="entry name" value="PUF"/>
    <property type="match status" value="8"/>
</dbReference>
<dbReference type="PROSITE" id="PS50302">
    <property type="entry name" value="PUM"/>
    <property type="match status" value="8"/>
</dbReference>
<proteinExistence type="inferred from homology"/>
<dbReference type="InterPro" id="IPR001313">
    <property type="entry name" value="Pumilio_RNA-bd_rpt"/>
</dbReference>
<keyword evidence="4" id="KW-0694">RNA-binding</keyword>
<dbReference type="AlphaFoldDB" id="A0A8H7Q1C6"/>
<evidence type="ECO:0000256" key="5">
    <source>
        <dbReference type="ARBA" id="ARBA00060736"/>
    </source>
</evidence>
<evidence type="ECO:0000259" key="9">
    <source>
        <dbReference type="PROSITE" id="PS50303"/>
    </source>
</evidence>
<comment type="similarity">
    <text evidence="5">Belongs to the PUF3 family.</text>
</comment>
<feature type="region of interest" description="Disordered" evidence="8">
    <location>
        <begin position="223"/>
        <end position="297"/>
    </location>
</feature>
<dbReference type="EMBL" id="JAEPQZ010000003">
    <property type="protein sequence ID" value="KAG2183259.1"/>
    <property type="molecule type" value="Genomic_DNA"/>
</dbReference>
<protein>
    <recommendedName>
        <fullName evidence="6">Pumilio homology domain family member 3</fullName>
    </recommendedName>
</protein>
<dbReference type="InterPro" id="IPR033133">
    <property type="entry name" value="PUM-HD"/>
</dbReference>
<feature type="repeat" description="Pumilio" evidence="7">
    <location>
        <begin position="924"/>
        <end position="963"/>
    </location>
</feature>
<feature type="repeat" description="Pumilio" evidence="7">
    <location>
        <begin position="705"/>
        <end position="740"/>
    </location>
</feature>
<dbReference type="Proteomes" id="UP000654370">
    <property type="component" value="Unassembled WGS sequence"/>
</dbReference>
<feature type="repeat" description="Pumilio" evidence="7">
    <location>
        <begin position="669"/>
        <end position="704"/>
    </location>
</feature>
<feature type="compositionally biased region" description="Polar residues" evidence="8">
    <location>
        <begin position="486"/>
        <end position="499"/>
    </location>
</feature>
<dbReference type="InterPro" id="IPR016024">
    <property type="entry name" value="ARM-type_fold"/>
</dbReference>
<feature type="region of interest" description="Disordered" evidence="8">
    <location>
        <begin position="1"/>
        <end position="187"/>
    </location>
</feature>
<dbReference type="PROSITE" id="PS50303">
    <property type="entry name" value="PUM_HD"/>
    <property type="match status" value="1"/>
</dbReference>
<dbReference type="SMART" id="SM00025">
    <property type="entry name" value="Pumilio"/>
    <property type="match status" value="8"/>
</dbReference>
<dbReference type="PANTHER" id="PTHR12537">
    <property type="entry name" value="RNA BINDING PROTEIN PUMILIO-RELATED"/>
    <property type="match status" value="1"/>
</dbReference>
<name>A0A8H7Q1C6_MORIS</name>
<feature type="compositionally biased region" description="Polar residues" evidence="8">
    <location>
        <begin position="28"/>
        <end position="37"/>
    </location>
</feature>
<dbReference type="SUPFAM" id="SSF48371">
    <property type="entry name" value="ARM repeat"/>
    <property type="match status" value="1"/>
</dbReference>
<reference evidence="10" key="1">
    <citation type="submission" date="2020-12" db="EMBL/GenBank/DDBJ databases">
        <title>Metabolic potential, ecology and presence of endohyphal bacteria is reflected in genomic diversity of Mucoromycotina.</title>
        <authorList>
            <person name="Muszewska A."/>
            <person name="Okrasinska A."/>
            <person name="Steczkiewicz K."/>
            <person name="Drgas O."/>
            <person name="Orlowska M."/>
            <person name="Perlinska-Lenart U."/>
            <person name="Aleksandrzak-Piekarczyk T."/>
            <person name="Szatraj K."/>
            <person name="Zielenkiewicz U."/>
            <person name="Pilsyk S."/>
            <person name="Malc E."/>
            <person name="Mieczkowski P."/>
            <person name="Kruszewska J.S."/>
            <person name="Biernat P."/>
            <person name="Pawlowska J."/>
        </authorList>
    </citation>
    <scope>NUCLEOTIDE SEQUENCE</scope>
    <source>
        <strain evidence="10">WA0000067209</strain>
    </source>
</reference>
<dbReference type="Gene3D" id="1.25.10.10">
    <property type="entry name" value="Leucine-rich Repeat Variant"/>
    <property type="match status" value="1"/>
</dbReference>
<dbReference type="GO" id="GO:0000288">
    <property type="term" value="P:nuclear-transcribed mRNA catabolic process, deadenylation-dependent decay"/>
    <property type="evidence" value="ECO:0007669"/>
    <property type="project" value="TreeGrafter"/>
</dbReference>
<organism evidence="10 11">
    <name type="scientific">Mortierella isabellina</name>
    <name type="common">Filamentous fungus</name>
    <name type="synonym">Umbelopsis isabellina</name>
    <dbReference type="NCBI Taxonomy" id="91625"/>
    <lineage>
        <taxon>Eukaryota</taxon>
        <taxon>Fungi</taxon>
        <taxon>Fungi incertae sedis</taxon>
        <taxon>Mucoromycota</taxon>
        <taxon>Mucoromycotina</taxon>
        <taxon>Umbelopsidomycetes</taxon>
        <taxon>Umbelopsidales</taxon>
        <taxon>Umbelopsidaceae</taxon>
        <taxon>Umbelopsis</taxon>
    </lineage>
</organism>
<comment type="subcellular location">
    <subcellularLocation>
        <location evidence="1">Cytoplasm</location>
    </subcellularLocation>
</comment>
<evidence type="ECO:0000256" key="8">
    <source>
        <dbReference type="SAM" id="MobiDB-lite"/>
    </source>
</evidence>
<evidence type="ECO:0000256" key="4">
    <source>
        <dbReference type="ARBA" id="ARBA00022884"/>
    </source>
</evidence>
<comment type="caution">
    <text evidence="10">The sequence shown here is derived from an EMBL/GenBank/DDBJ whole genome shotgun (WGS) entry which is preliminary data.</text>
</comment>
<evidence type="ECO:0000256" key="1">
    <source>
        <dbReference type="ARBA" id="ARBA00004496"/>
    </source>
</evidence>
<feature type="repeat" description="Pumilio" evidence="7">
    <location>
        <begin position="849"/>
        <end position="884"/>
    </location>
</feature>
<evidence type="ECO:0000256" key="3">
    <source>
        <dbReference type="ARBA" id="ARBA00022737"/>
    </source>
</evidence>
<keyword evidence="11" id="KW-1185">Reference proteome</keyword>
<gene>
    <name evidence="10" type="ORF">INT43_006263</name>
</gene>
<feature type="repeat" description="Pumilio" evidence="7">
    <location>
        <begin position="885"/>
        <end position="920"/>
    </location>
</feature>
<feature type="region of interest" description="Disordered" evidence="8">
    <location>
        <begin position="482"/>
        <end position="513"/>
    </location>
</feature>
<keyword evidence="3" id="KW-0677">Repeat</keyword>
<dbReference type="OrthoDB" id="668540at2759"/>
<feature type="compositionally biased region" description="Basic and acidic residues" evidence="8">
    <location>
        <begin position="145"/>
        <end position="155"/>
    </location>
</feature>
<feature type="domain" description="PUM-HD" evidence="9">
    <location>
        <begin position="649"/>
        <end position="985"/>
    </location>
</feature>
<evidence type="ECO:0000256" key="2">
    <source>
        <dbReference type="ARBA" id="ARBA00022490"/>
    </source>
</evidence>
<sequence>MLPNRPNSRSDEQLKQSSSSASQKQDSIRQPTATIHPQGQLAALLRDRLDDYDPFTSNGLAGRNNNGPDQMHIRSNSAPTTPAQTGNVTSHHPDDVLNADPRFNIDPSGPQMGASRYDTRRSGPNQDMGQSWRLWQSPSSNQNESSDKLSGHEYDDAYNPLQARLRSPSSDTTSTKKGRKMADIFQEGYPQSSSTLFTSMGMESDMKPSQYREKFRSHLDFVEDNSSPIGRGFGGDSNSSPLGFGNLPSQHQGYDESGYKSQGPKGAPMRAFSPPLHQHGSPSQQPPRANSTPPIHNVGFNASANVENIDYMNGDPTSLARQFQNLDMNSDYYGFQQMQGSQQGPSDYQTSFHGRQIHTTPGSPEKFNVAQPLYGRHMHMNPPSPGPYNQGHASHGGRQTHTNPGSPEPFHVQNQFRYRLPNAGMSSPPPPLSAGHEYAAFGDVNQQQKRPADSYNMYRAWNLDEENLNRNLKNTDLGYMDHQKNKNNGAESYGQQQPFSPAPGMSPLGNFGAGNRNLMNGQDYMNISNSHFANSATGTPSIASAAASMGLGSLSTPLTAPAGFGGPTKMNVQQGPESSKLRSLQVQQQQLLLQQQQQILAAREQMYRQQSQPEFLTQQPAMQPSYSAVTRSKNSSARAANQSDVGTGMRSQLLEEFRNTKNRKCELKDIAGHIVEFSGDQHGSRFIQQKLETANSEEKQLVFEEIIPNALQLMTDVFGNYVVQKFFEHGSQMQKSILAKQMEGHVLTLSLQMYGCRVVQKALEHVLTEQQASLVRELDGTVLKCVRDQNGNHVIQKAIERIPGSHIQFIIDAFHGQVYSLATHPYGCRVIQRMFEHCKEEQTGALIGELHRCTAQLVQDQYGNYVIQHILERGRPSDKSMVVTKIRGQVLQLSKHKFASNVVEKCVDYGTKEERQLLIEEVLQVRPDGTYPLAAMMKDQYANYVVQKMLDVVEGEQRDLLVNRIRPHIPSLKKYTYGKHLIQSE</sequence>
<dbReference type="GO" id="GO:0005737">
    <property type="term" value="C:cytoplasm"/>
    <property type="evidence" value="ECO:0007669"/>
    <property type="project" value="UniProtKB-SubCell"/>
</dbReference>
<feature type="region of interest" description="Disordered" evidence="8">
    <location>
        <begin position="375"/>
        <end position="411"/>
    </location>
</feature>
<evidence type="ECO:0000256" key="6">
    <source>
        <dbReference type="ARBA" id="ARBA00081811"/>
    </source>
</evidence>
<feature type="compositionally biased region" description="Polar residues" evidence="8">
    <location>
        <begin position="280"/>
        <end position="297"/>
    </location>
</feature>
<keyword evidence="2" id="KW-0963">Cytoplasm</keyword>